<dbReference type="InterPro" id="IPR012310">
    <property type="entry name" value="DNA_ligase_ATP-dep_cent"/>
</dbReference>
<evidence type="ECO:0000313" key="32">
    <source>
        <dbReference type="Proteomes" id="UP000076770"/>
    </source>
</evidence>
<dbReference type="InterPro" id="IPR012308">
    <property type="entry name" value="DNA_ligase_ATP-dep_N"/>
</dbReference>
<dbReference type="Proteomes" id="UP000275843">
    <property type="component" value="Chromosome"/>
</dbReference>
<dbReference type="Proteomes" id="UP000267993">
    <property type="component" value="Chromosome"/>
</dbReference>
<keyword evidence="5 14" id="KW-0235">DNA replication</keyword>
<evidence type="ECO:0000313" key="22">
    <source>
        <dbReference type="EMBL" id="AZF73224.1"/>
    </source>
</evidence>
<dbReference type="PROSITE" id="PS50160">
    <property type="entry name" value="DNA_LIGASE_A3"/>
    <property type="match status" value="1"/>
</dbReference>
<dbReference type="EMBL" id="CP033236">
    <property type="protein sequence ID" value="AZF70604.1"/>
    <property type="molecule type" value="Genomic_DNA"/>
</dbReference>
<dbReference type="Proteomes" id="UP000273194">
    <property type="component" value="Chromosome"/>
</dbReference>
<evidence type="ECO:0000313" key="24">
    <source>
        <dbReference type="EMBL" id="AZF78456.1"/>
    </source>
</evidence>
<dbReference type="EMBL" id="CP033235">
    <property type="protein sequence ID" value="AZF67984.1"/>
    <property type="molecule type" value="Genomic_DNA"/>
</dbReference>
<dbReference type="GO" id="GO:0046872">
    <property type="term" value="F:metal ion binding"/>
    <property type="evidence" value="ECO:0007669"/>
    <property type="project" value="UniProtKB-KW"/>
</dbReference>
<dbReference type="PANTHER" id="PTHR45674">
    <property type="entry name" value="DNA LIGASE 1/3 FAMILY MEMBER"/>
    <property type="match status" value="1"/>
</dbReference>
<dbReference type="GO" id="GO:0006281">
    <property type="term" value="P:DNA repair"/>
    <property type="evidence" value="ECO:0007669"/>
    <property type="project" value="UniProtKB-UniRule"/>
</dbReference>
<dbReference type="CDD" id="cd07969">
    <property type="entry name" value="OBF_DNA_ligase_I"/>
    <property type="match status" value="1"/>
</dbReference>
<dbReference type="SUPFAM" id="SSF56091">
    <property type="entry name" value="DNA ligase/mRNA capping enzyme, catalytic domain"/>
    <property type="match status" value="1"/>
</dbReference>
<dbReference type="EC" id="6.5.1.1" evidence="14"/>
<feature type="binding site" evidence="14">
    <location>
        <position position="427"/>
    </location>
    <ligand>
        <name>ATP</name>
        <dbReference type="ChEBI" id="CHEBI:30616"/>
    </ligand>
</feature>
<dbReference type="RefSeq" id="WP_009990427.1">
    <property type="nucleotide sequence ID" value="NZ_CP011055.2"/>
</dbReference>
<evidence type="ECO:0000313" key="34">
    <source>
        <dbReference type="Proteomes" id="UP000269431"/>
    </source>
</evidence>
<evidence type="ECO:0000256" key="1">
    <source>
        <dbReference type="ARBA" id="ARBA00007572"/>
    </source>
</evidence>
<dbReference type="EMBL" id="CP050869">
    <property type="protein sequence ID" value="QPG50504.1"/>
    <property type="molecule type" value="Genomic_DNA"/>
</dbReference>
<evidence type="ECO:0000256" key="14">
    <source>
        <dbReference type="HAMAP-Rule" id="MF_00407"/>
    </source>
</evidence>
<dbReference type="GO" id="GO:0006310">
    <property type="term" value="P:DNA recombination"/>
    <property type="evidence" value="ECO:0007669"/>
    <property type="project" value="UniProtKB-UniRule"/>
</dbReference>
<dbReference type="GO" id="GO:0005524">
    <property type="term" value="F:ATP binding"/>
    <property type="evidence" value="ECO:0007669"/>
    <property type="project" value="UniProtKB-UniRule"/>
</dbReference>
<comment type="function">
    <text evidence="14">DNA ligase that seals nicks in double-stranded DNA during DNA replication, DNA recombination and DNA repair.</text>
</comment>
<evidence type="ECO:0000313" key="40">
    <source>
        <dbReference type="Proteomes" id="UP000594632"/>
    </source>
</evidence>
<evidence type="ECO:0000313" key="39">
    <source>
        <dbReference type="Proteomes" id="UP000282269"/>
    </source>
</evidence>
<keyword evidence="3 14" id="KW-0436">Ligase</keyword>
<dbReference type="EMBL" id="CP011055">
    <property type="protein sequence ID" value="AKA73515.1"/>
    <property type="molecule type" value="Genomic_DNA"/>
</dbReference>
<dbReference type="Proteomes" id="UP000033057">
    <property type="component" value="Chromosome"/>
</dbReference>
<evidence type="ECO:0000256" key="11">
    <source>
        <dbReference type="ARBA" id="ARBA00023172"/>
    </source>
</evidence>
<dbReference type="AlphaFoldDB" id="A0A0E3MIT8"/>
<evidence type="ECO:0000259" key="16">
    <source>
        <dbReference type="PROSITE" id="PS50160"/>
    </source>
</evidence>
<gene>
    <name evidence="14" type="primary">lig</name>
    <name evidence="27" type="ORF">HFC64_12435</name>
    <name evidence="28" type="ORF">SSOP1_0177</name>
    <name evidence="19" type="ORF">SULA_1206</name>
    <name evidence="17" type="ORF">SULB_1207</name>
    <name evidence="18" type="ORF">SULC_1205</name>
    <name evidence="20" type="ORF">SULG_05960</name>
    <name evidence="21" type="ORF">SULH_05960</name>
    <name evidence="22" type="ORF">SULI_05960</name>
    <name evidence="23" type="ORF">SULM_05960</name>
    <name evidence="24" type="ORF">SULN_05960</name>
    <name evidence="25" type="ORF">SULO_05970</name>
    <name evidence="26" type="ORF">SULZ_06205</name>
</gene>
<dbReference type="Pfam" id="PF01068">
    <property type="entry name" value="DNA_ligase_A_M"/>
    <property type="match status" value="1"/>
</dbReference>
<dbReference type="PROSITE" id="PS00697">
    <property type="entry name" value="DNA_LIGASE_A1"/>
    <property type="match status" value="1"/>
</dbReference>
<dbReference type="EMBL" id="CP011057">
    <property type="protein sequence ID" value="AKA78905.1"/>
    <property type="molecule type" value="Genomic_DNA"/>
</dbReference>
<dbReference type="Proteomes" id="UP000594632">
    <property type="component" value="Chromosome"/>
</dbReference>
<evidence type="ECO:0000313" key="36">
    <source>
        <dbReference type="Proteomes" id="UP000273443"/>
    </source>
</evidence>
<feature type="binding site" evidence="14">
    <location>
        <position position="258"/>
    </location>
    <ligand>
        <name>ATP</name>
        <dbReference type="ChEBI" id="CHEBI:30616"/>
    </ligand>
</feature>
<sequence>MEFKVIAEYFDKLEKISSRLQLTALLADLLSKSDKTIIDKVVYIIQGKLWPDFLGYPELGIGEKFLIKAISIATNTDENSVENLYKTIGDLGEVARRLKSKQQSTGILGFLGTTSKESLTVDEVYSTLSKVALTTGEGSRDLKIRLLAGLLKKADPLEAKFLVRFVEGRLRVGIGDATVLDAMAIAFGGGQSASEIIERAYNLRADLGNIAKIIVEKGIEALKTLKPQVGIPIRPMLAERLSNPEEILKKMGGNAIVDYKYDGERAQIHKKEDKIFIFSRRLENITSQYPDVVDYVSKYIEGKEFIIEGEIVAIDPESGEMRPFQELMHRKRKSDIYEAIKEYPVNVFLFDLMYYEDVDYTTKPLEARRKLLESIVKPNDYVKIAHHIQANNVEDLKSFFYRAISEGGEGVMVKAIGKDAIYQAGARGWLWIKLKRDYQSEMADTVDLVVVGGFYGKGKRGGKISSLLMAAYNPKTDSFESVCKVASGFSDEQLDELQKKLMEIKRDVKHPRVNSKMEPDIWVEPVYVAEIIGSEITISPLHTCCQDVVEKDAGLSIRFPRFIRWRDDKSPEDATTTDEILEMYNKQPKKKIESPAVDESV</sequence>
<dbReference type="NCBIfam" id="TIGR00574">
    <property type="entry name" value="dnl1"/>
    <property type="match status" value="1"/>
</dbReference>
<dbReference type="Gene3D" id="1.10.3260.10">
    <property type="entry name" value="DNA ligase, ATP-dependent, N-terminal domain"/>
    <property type="match status" value="1"/>
</dbReference>
<feature type="binding site" evidence="14">
    <location>
        <position position="350"/>
    </location>
    <ligand>
        <name>ATP</name>
        <dbReference type="ChEBI" id="CHEBI:30616"/>
    </ligand>
</feature>
<dbReference type="InterPro" id="IPR016059">
    <property type="entry name" value="DNA_ligase_ATP-dep_CS"/>
</dbReference>
<accession>A0A0E3MIT8</accession>
<dbReference type="GO" id="GO:0051301">
    <property type="term" value="P:cell division"/>
    <property type="evidence" value="ECO:0007669"/>
    <property type="project" value="UniProtKB-KW"/>
</dbReference>
<comment type="similarity">
    <text evidence="1 14 15">Belongs to the ATP-dependent DNA ligase family.</text>
</comment>
<dbReference type="GO" id="GO:0071897">
    <property type="term" value="P:DNA biosynthetic process"/>
    <property type="evidence" value="ECO:0007669"/>
    <property type="project" value="InterPro"/>
</dbReference>
<evidence type="ECO:0000256" key="4">
    <source>
        <dbReference type="ARBA" id="ARBA00022618"/>
    </source>
</evidence>
<feature type="active site" description="N6-AMP-lysine intermediate" evidence="14">
    <location>
        <position position="260"/>
    </location>
</feature>
<dbReference type="Proteomes" id="UP000076770">
    <property type="component" value="Chromosome i"/>
</dbReference>
<comment type="cofactor">
    <cofactor evidence="14">
        <name>Mg(2+)</name>
        <dbReference type="ChEBI" id="CHEBI:18420"/>
    </cofactor>
</comment>
<evidence type="ECO:0000256" key="12">
    <source>
        <dbReference type="ARBA" id="ARBA00023204"/>
    </source>
</evidence>
<dbReference type="Proteomes" id="UP000282269">
    <property type="component" value="Chromosome"/>
</dbReference>
<dbReference type="Pfam" id="PF04679">
    <property type="entry name" value="DNA_ligase_A_C"/>
    <property type="match status" value="1"/>
</dbReference>
<dbReference type="SUPFAM" id="SSF50249">
    <property type="entry name" value="Nucleic acid-binding proteins"/>
    <property type="match status" value="1"/>
</dbReference>
<evidence type="ECO:0000256" key="7">
    <source>
        <dbReference type="ARBA" id="ARBA00022741"/>
    </source>
</evidence>
<dbReference type="EMBL" id="CP033238">
    <property type="protein sequence ID" value="AZF75849.1"/>
    <property type="molecule type" value="Genomic_DNA"/>
</dbReference>
<evidence type="ECO:0000313" key="30">
    <source>
        <dbReference type="Proteomes" id="UP000033085"/>
    </source>
</evidence>
<dbReference type="EMBL" id="CP033239">
    <property type="protein sequence ID" value="AZF78456.1"/>
    <property type="molecule type" value="Genomic_DNA"/>
</dbReference>
<dbReference type="GO" id="GO:0003910">
    <property type="term" value="F:DNA ligase (ATP) activity"/>
    <property type="evidence" value="ECO:0007669"/>
    <property type="project" value="UniProtKB-UniRule"/>
</dbReference>
<evidence type="ECO:0000313" key="28">
    <source>
        <dbReference type="EMBL" id="SAI83731.1"/>
    </source>
</evidence>
<dbReference type="HAMAP" id="MF_00407">
    <property type="entry name" value="DNA_ligase"/>
    <property type="match status" value="1"/>
</dbReference>
<dbReference type="GO" id="GO:0003677">
    <property type="term" value="F:DNA binding"/>
    <property type="evidence" value="ECO:0007669"/>
    <property type="project" value="InterPro"/>
</dbReference>
<keyword evidence="7 14" id="KW-0547">Nucleotide-binding</keyword>
<evidence type="ECO:0000313" key="23">
    <source>
        <dbReference type="EMBL" id="AZF75849.1"/>
    </source>
</evidence>
<evidence type="ECO:0000313" key="17">
    <source>
        <dbReference type="EMBL" id="AKA73515.1"/>
    </source>
</evidence>
<feature type="binding site" evidence="14">
    <location>
        <position position="280"/>
    </location>
    <ligand>
        <name>ATP</name>
        <dbReference type="ChEBI" id="CHEBI:30616"/>
    </ligand>
</feature>
<evidence type="ECO:0000313" key="27">
    <source>
        <dbReference type="EMBL" id="QPG50504.1"/>
    </source>
</evidence>
<dbReference type="Pfam" id="PF04675">
    <property type="entry name" value="DNA_ligase_A_N"/>
    <property type="match status" value="1"/>
</dbReference>
<reference evidence="28" key="3">
    <citation type="submission" date="2016-04" db="EMBL/GenBank/DDBJ databases">
        <authorList>
            <person name="Evans L.H."/>
            <person name="Alamgir A."/>
            <person name="Owens N."/>
            <person name="Weber N.D."/>
            <person name="Virtaneva K."/>
            <person name="Barbian K."/>
            <person name="Babar A."/>
            <person name="Rosenke K."/>
        </authorList>
    </citation>
    <scope>NUCLEOTIDE SEQUENCE</scope>
    <source>
        <strain evidence="28">P1</strain>
    </source>
</reference>
<evidence type="ECO:0000256" key="9">
    <source>
        <dbReference type="ARBA" id="ARBA00022840"/>
    </source>
</evidence>
<evidence type="ECO:0000256" key="13">
    <source>
        <dbReference type="ARBA" id="ARBA00023306"/>
    </source>
</evidence>
<dbReference type="GO" id="GO:0006273">
    <property type="term" value="P:lagging strand elongation"/>
    <property type="evidence" value="ECO:0007669"/>
    <property type="project" value="TreeGrafter"/>
</dbReference>
<dbReference type="Proteomes" id="UP000269431">
    <property type="component" value="Chromosome"/>
</dbReference>
<evidence type="ECO:0000256" key="15">
    <source>
        <dbReference type="RuleBase" id="RU004196"/>
    </source>
</evidence>
<evidence type="ECO:0000256" key="6">
    <source>
        <dbReference type="ARBA" id="ARBA00022723"/>
    </source>
</evidence>
<dbReference type="Proteomes" id="UP000033085">
    <property type="component" value="Chromosome"/>
</dbReference>
<dbReference type="PATRIC" id="fig|2287.6.peg.1265"/>
<dbReference type="FunFam" id="2.40.50.140:FF:000062">
    <property type="entry name" value="DNA ligase"/>
    <property type="match status" value="1"/>
</dbReference>
<evidence type="ECO:0000313" key="21">
    <source>
        <dbReference type="EMBL" id="AZF70604.1"/>
    </source>
</evidence>
<evidence type="ECO:0000313" key="29">
    <source>
        <dbReference type="Proteomes" id="UP000033057"/>
    </source>
</evidence>
<evidence type="ECO:0000313" key="35">
    <source>
        <dbReference type="Proteomes" id="UP000273194"/>
    </source>
</evidence>
<dbReference type="PANTHER" id="PTHR45674:SF4">
    <property type="entry name" value="DNA LIGASE 1"/>
    <property type="match status" value="1"/>
</dbReference>
<dbReference type="InterPro" id="IPR000977">
    <property type="entry name" value="DNA_ligase_ATP-dep"/>
</dbReference>
<keyword evidence="11 14" id="KW-0233">DNA recombination</keyword>
<evidence type="ECO:0000313" key="25">
    <source>
        <dbReference type="EMBL" id="AZF81062.1"/>
    </source>
</evidence>
<dbReference type="EMBL" id="LT549890">
    <property type="protein sequence ID" value="SAI83731.1"/>
    <property type="molecule type" value="Genomic_DNA"/>
</dbReference>
<dbReference type="SUPFAM" id="SSF117018">
    <property type="entry name" value="ATP-dependent DNA ligase DNA-binding domain"/>
    <property type="match status" value="1"/>
</dbReference>
<dbReference type="InterPro" id="IPR036599">
    <property type="entry name" value="DNA_ligase_N_sf"/>
</dbReference>
<dbReference type="InterPro" id="IPR022865">
    <property type="entry name" value="DNA_ligae_ATP-dep_bac/arc"/>
</dbReference>
<dbReference type="KEGG" id="ssoa:SULA_1206"/>
<dbReference type="KEGG" id="ssol:SULB_1207"/>
<dbReference type="EMBL" id="CP011056">
    <property type="protein sequence ID" value="AKA76213.1"/>
    <property type="molecule type" value="Genomic_DNA"/>
</dbReference>
<evidence type="ECO:0000313" key="33">
    <source>
        <dbReference type="Proteomes" id="UP000267993"/>
    </source>
</evidence>
<dbReference type="EMBL" id="CP033241">
    <property type="protein sequence ID" value="AZF83700.1"/>
    <property type="molecule type" value="Genomic_DNA"/>
</dbReference>
<dbReference type="OrthoDB" id="31274at2157"/>
<reference evidence="32" key="2">
    <citation type="submission" date="2016-04" db="EMBL/GenBank/DDBJ databases">
        <authorList>
            <person name="Shah S.A."/>
            <person name="Garrett R.A."/>
        </authorList>
    </citation>
    <scope>NUCLEOTIDE SEQUENCE [LARGE SCALE GENOMIC DNA]</scope>
    <source>
        <strain evidence="32">ATCC 35091 / DSM 1616 / JCM 8930 / NBRC 15331 / P1</strain>
    </source>
</reference>
<evidence type="ECO:0000313" key="31">
    <source>
        <dbReference type="Proteomes" id="UP000033106"/>
    </source>
</evidence>
<name>A0A0E3MIT8_SACSO</name>
<evidence type="ECO:0000256" key="10">
    <source>
        <dbReference type="ARBA" id="ARBA00022842"/>
    </source>
</evidence>
<dbReference type="GeneID" id="44129158"/>
<evidence type="ECO:0000256" key="2">
    <source>
        <dbReference type="ARBA" id="ARBA00013308"/>
    </source>
</evidence>
<keyword evidence="8 14" id="KW-0227">DNA damage</keyword>
<dbReference type="Proteomes" id="UP000273443">
    <property type="component" value="Chromosome"/>
</dbReference>
<reference evidence="27 40" key="6">
    <citation type="journal article" date="2020" name="Nat. Commun.">
        <title>The structures of two archaeal type IV pili illuminate evolutionary relationships.</title>
        <authorList>
            <person name="Wang F."/>
            <person name="Baquero D.P."/>
            <person name="Su Z."/>
            <person name="Beltran L.C."/>
            <person name="Prangishvili D."/>
            <person name="Krupovic M."/>
            <person name="Egelman E.H."/>
        </authorList>
    </citation>
    <scope>NUCLEOTIDE SEQUENCE [LARGE SCALE GENOMIC DNA]</scope>
    <source>
        <strain evidence="27 40">POZ149</strain>
    </source>
</reference>
<evidence type="ECO:0000313" key="19">
    <source>
        <dbReference type="EMBL" id="AKA78905.1"/>
    </source>
</evidence>
<dbReference type="Proteomes" id="UP000033106">
    <property type="component" value="Chromosome"/>
</dbReference>
<dbReference type="KEGG" id="ssof:SULC_1205"/>
<evidence type="ECO:0000313" key="20">
    <source>
        <dbReference type="EMBL" id="AZF67984.1"/>
    </source>
</evidence>
<dbReference type="CDD" id="cd07901">
    <property type="entry name" value="Adenylation_DNA_ligase_Arch_LigB"/>
    <property type="match status" value="1"/>
</dbReference>
<dbReference type="OMA" id="WIKYKRD"/>
<evidence type="ECO:0000313" key="38">
    <source>
        <dbReference type="Proteomes" id="UP000278715"/>
    </source>
</evidence>
<feature type="binding site" evidence="14">
    <location>
        <position position="433"/>
    </location>
    <ligand>
        <name>ATP</name>
        <dbReference type="ChEBI" id="CHEBI:30616"/>
    </ligand>
</feature>
<protein>
    <recommendedName>
        <fullName evidence="2 14">DNA ligase</fullName>
        <ecNumber evidence="14">6.5.1.1</ecNumber>
    </recommendedName>
    <alternativeName>
        <fullName evidence="14">Polydeoxyribonucleotide synthase [ATP]</fullName>
    </alternativeName>
</protein>
<dbReference type="Gene3D" id="3.30.470.30">
    <property type="entry name" value="DNA ligase/mRNA capping enzyme"/>
    <property type="match status" value="1"/>
</dbReference>
<reference evidence="29 30" key="1">
    <citation type="journal article" date="2015" name="Genome Announc.">
        <title>Complete Genome Sequence of Sulfolobus solfataricus Strain 98/2 and Evolved Derivatives.</title>
        <authorList>
            <person name="McCarthy S."/>
            <person name="Gradnigo J."/>
            <person name="Johnson T."/>
            <person name="Payne S."/>
            <person name="Lipzen A."/>
            <person name="Martin J."/>
            <person name="Schackwitz W."/>
            <person name="Moriyama E."/>
            <person name="Blum P."/>
        </authorList>
    </citation>
    <scope>NUCLEOTIDE SEQUENCE [LARGE SCALE GENOMIC DNA]</scope>
    <source>
        <strain evidence="29">98/2 SULC</strain>
        <strain evidence="17">SARC-B</strain>
        <strain evidence="18">SARC-C</strain>
        <strain evidence="19 31">SULA</strain>
        <strain evidence="30">SULB</strain>
    </source>
</reference>
<dbReference type="SMR" id="A0A0E3MIT8"/>
<dbReference type="PROSITE" id="PS00333">
    <property type="entry name" value="DNA_LIGASE_A2"/>
    <property type="match status" value="1"/>
</dbReference>
<dbReference type="EMBL" id="CP033240">
    <property type="protein sequence ID" value="AZF81062.1"/>
    <property type="molecule type" value="Genomic_DNA"/>
</dbReference>
<evidence type="ECO:0000256" key="3">
    <source>
        <dbReference type="ARBA" id="ARBA00022598"/>
    </source>
</evidence>
<feature type="binding site" evidence="14">
    <location>
        <position position="310"/>
    </location>
    <ligand>
        <name>ATP</name>
        <dbReference type="ChEBI" id="CHEBI:30616"/>
    </ligand>
</feature>
<organism evidence="19 31">
    <name type="scientific">Saccharolobus solfataricus</name>
    <name type="common">Sulfolobus solfataricus</name>
    <dbReference type="NCBI Taxonomy" id="2287"/>
    <lineage>
        <taxon>Archaea</taxon>
        <taxon>Thermoproteota</taxon>
        <taxon>Thermoprotei</taxon>
        <taxon>Sulfolobales</taxon>
        <taxon>Sulfolobaceae</taxon>
        <taxon>Saccharolobus</taxon>
    </lineage>
</organism>
<dbReference type="Gene3D" id="2.40.50.140">
    <property type="entry name" value="Nucleic acid-binding proteins"/>
    <property type="match status" value="1"/>
</dbReference>
<keyword evidence="4 14" id="KW-0132">Cell division</keyword>
<dbReference type="EMBL" id="CP033237">
    <property type="protein sequence ID" value="AZF73224.1"/>
    <property type="molecule type" value="Genomic_DNA"/>
</dbReference>
<dbReference type="Proteomes" id="UP000278715">
    <property type="component" value="Chromosome"/>
</dbReference>
<keyword evidence="13 14" id="KW-0131">Cell cycle</keyword>
<keyword evidence="9 14" id="KW-0067">ATP-binding</keyword>
<comment type="catalytic activity">
    <reaction evidence="14">
        <text>ATP + (deoxyribonucleotide)n-3'-hydroxyl + 5'-phospho-(deoxyribonucleotide)m = (deoxyribonucleotide)n+m + AMP + diphosphate.</text>
        <dbReference type="EC" id="6.5.1.1"/>
    </reaction>
</comment>
<evidence type="ECO:0000313" key="18">
    <source>
        <dbReference type="EMBL" id="AKA76213.1"/>
    </source>
</evidence>
<dbReference type="GeneID" id="1455345"/>
<reference evidence="33 34" key="4">
    <citation type="journal article" date="2018" name="Proc. Natl. Acad. Sci. U.S.A.">
        <title>Nonmutational mechanism of inheritance in the Archaeon Sulfolobus solfataricus.</title>
        <authorList>
            <person name="Payne S."/>
            <person name="McCarthy S."/>
            <person name="Johnson T."/>
            <person name="North E."/>
            <person name="Blum P."/>
        </authorList>
    </citation>
    <scope>NUCLEOTIDE SEQUENCE [LARGE SCALE GENOMIC DNA]</scope>
    <source>
        <strain evidence="21 33">SARC-H</strain>
        <strain evidence="22 37">SARC-I</strain>
        <strain evidence="24 38">SARC-N</strain>
        <strain evidence="25 39">SARC-O</strain>
        <strain evidence="26 34">SUL120</strain>
        <strain evidence="20 35">SULG</strain>
        <strain evidence="23 36">SULM</strain>
    </source>
</reference>
<keyword evidence="6 14" id="KW-0479">Metal-binding</keyword>
<evidence type="ECO:0000256" key="8">
    <source>
        <dbReference type="ARBA" id="ARBA00022763"/>
    </source>
</evidence>
<dbReference type="FunFam" id="1.10.3260.10:FF:000007">
    <property type="entry name" value="DNA ligase"/>
    <property type="match status" value="1"/>
</dbReference>
<keyword evidence="10 14" id="KW-0460">Magnesium</keyword>
<dbReference type="InterPro" id="IPR012309">
    <property type="entry name" value="DNA_ligase_ATP-dep_C"/>
</dbReference>
<evidence type="ECO:0000313" key="37">
    <source>
        <dbReference type="Proteomes" id="UP000275843"/>
    </source>
</evidence>
<keyword evidence="12 14" id="KW-0234">DNA repair</keyword>
<feature type="binding site" evidence="14">
    <location>
        <position position="265"/>
    </location>
    <ligand>
        <name>ATP</name>
        <dbReference type="ChEBI" id="CHEBI:30616"/>
    </ligand>
</feature>
<evidence type="ECO:0000256" key="5">
    <source>
        <dbReference type="ARBA" id="ARBA00022705"/>
    </source>
</evidence>
<evidence type="ECO:0000313" key="26">
    <source>
        <dbReference type="EMBL" id="AZF83700.1"/>
    </source>
</evidence>
<dbReference type="InterPro" id="IPR050191">
    <property type="entry name" value="ATP-dep_DNA_ligase"/>
</dbReference>
<dbReference type="InterPro" id="IPR012340">
    <property type="entry name" value="NA-bd_OB-fold"/>
</dbReference>
<proteinExistence type="inferred from homology"/>
<feature type="domain" description="ATP-dependent DNA ligase family profile" evidence="16">
    <location>
        <begin position="338"/>
        <end position="473"/>
    </location>
</feature>
<reference evidence="19" key="5">
    <citation type="submission" date="2018-10" db="EMBL/GenBank/DDBJ databases">
        <authorList>
            <person name="McCarthy S."/>
            <person name="Gradnigo J."/>
            <person name="Johnson T."/>
            <person name="Payne S."/>
            <person name="Lipzen A."/>
            <person name="Schackwitz W."/>
            <person name="Martin J."/>
            <person name="Moriyama E."/>
            <person name="Blum P."/>
        </authorList>
    </citation>
    <scope>NUCLEOTIDE SEQUENCE</scope>
    <source>
        <strain evidence="17">SARC-B</strain>
        <strain evidence="18">SARC-C</strain>
        <strain evidence="19">SULA</strain>
    </source>
</reference>
<dbReference type="FunFam" id="3.30.470.30:FF:000012">
    <property type="entry name" value="Probable DNA ligase"/>
    <property type="match status" value="1"/>
</dbReference>